<dbReference type="EMBL" id="NEXF01000198">
    <property type="protein sequence ID" value="PSO07721.1"/>
    <property type="molecule type" value="Genomic_DNA"/>
</dbReference>
<comment type="caution">
    <text evidence="2">The sequence shown here is derived from an EMBL/GenBank/DDBJ whole genome shotgun (WGS) entry which is preliminary data.</text>
</comment>
<keyword evidence="1" id="KW-0812">Transmembrane</keyword>
<accession>A0A2R6CA16</accession>
<dbReference type="AlphaFoldDB" id="A0A2R6CA16"/>
<evidence type="ECO:0000313" key="3">
    <source>
        <dbReference type="Proteomes" id="UP000242015"/>
    </source>
</evidence>
<evidence type="ECO:0008006" key="4">
    <source>
        <dbReference type="Google" id="ProtNLM"/>
    </source>
</evidence>
<evidence type="ECO:0000313" key="2">
    <source>
        <dbReference type="EMBL" id="PSO07721.1"/>
    </source>
</evidence>
<organism evidence="2 3">
    <name type="scientific">Candidatus Marsarchaeota G2 archaeon BE_D</name>
    <dbReference type="NCBI Taxonomy" id="1978158"/>
    <lineage>
        <taxon>Archaea</taxon>
        <taxon>Candidatus Marsarchaeota</taxon>
        <taxon>Candidatus Marsarchaeota group 2</taxon>
    </lineage>
</organism>
<gene>
    <name evidence="2" type="ORF">B9Q04_09370</name>
</gene>
<feature type="transmembrane region" description="Helical" evidence="1">
    <location>
        <begin position="7"/>
        <end position="29"/>
    </location>
</feature>
<proteinExistence type="predicted"/>
<keyword evidence="1" id="KW-0472">Membrane</keyword>
<reference evidence="2 3" key="1">
    <citation type="submission" date="2017-04" db="EMBL/GenBank/DDBJ databases">
        <title>Novel microbial lineages endemic to geothermal iron-oxide mats fill important gaps in the evolutionary history of Archaea.</title>
        <authorList>
            <person name="Jay Z.J."/>
            <person name="Beam J.P."/>
            <person name="Dlakic M."/>
            <person name="Rusch D.B."/>
            <person name="Kozubal M.A."/>
            <person name="Inskeep W.P."/>
        </authorList>
    </citation>
    <scope>NUCLEOTIDE SEQUENCE [LARGE SCALE GENOMIC DNA]</scope>
    <source>
        <strain evidence="2">BE_D</strain>
    </source>
</reference>
<protein>
    <recommendedName>
        <fullName evidence="4">Major facilitator superfamily (MFS) profile domain-containing protein</fullName>
    </recommendedName>
</protein>
<evidence type="ECO:0000256" key="1">
    <source>
        <dbReference type="SAM" id="Phobius"/>
    </source>
</evidence>
<keyword evidence="1" id="KW-1133">Transmembrane helix</keyword>
<feature type="transmembrane region" description="Helical" evidence="1">
    <location>
        <begin position="66"/>
        <end position="92"/>
    </location>
</feature>
<feature type="transmembrane region" description="Helical" evidence="1">
    <location>
        <begin position="41"/>
        <end position="59"/>
    </location>
</feature>
<sequence>MRAIVKFALYAAKVLLFTLAGGALGALVFDAASSVSGYTLTPFYALFVFAAAAAGIIQWRFGGRRTLFLGIALSVLAFLGVIFFLALITVMVDGG</sequence>
<name>A0A2R6CA16_9ARCH</name>
<dbReference type="Proteomes" id="UP000242015">
    <property type="component" value="Unassembled WGS sequence"/>
</dbReference>